<keyword evidence="3" id="KW-1185">Reference proteome</keyword>
<name>A0ABU5RVT2_9CYAN</name>
<reference evidence="2 3" key="1">
    <citation type="submission" date="2023-12" db="EMBL/GenBank/DDBJ databases">
        <title>Baltic Sea Cyanobacteria.</title>
        <authorList>
            <person name="Delbaje E."/>
            <person name="Fewer D.P."/>
            <person name="Shishido T.K."/>
        </authorList>
    </citation>
    <scope>NUCLEOTIDE SEQUENCE [LARGE SCALE GENOMIC DNA]</scope>
    <source>
        <strain evidence="2 3">UHCC 0139</strain>
    </source>
</reference>
<organism evidence="2 3">
    <name type="scientific">Cyanobium gracile UHCC 0139</name>
    <dbReference type="NCBI Taxonomy" id="3110308"/>
    <lineage>
        <taxon>Bacteria</taxon>
        <taxon>Bacillati</taxon>
        <taxon>Cyanobacteriota</taxon>
        <taxon>Cyanophyceae</taxon>
        <taxon>Synechococcales</taxon>
        <taxon>Prochlorococcaceae</taxon>
        <taxon>Cyanobium</taxon>
    </lineage>
</organism>
<keyword evidence="1" id="KW-1133">Transmembrane helix</keyword>
<keyword evidence="1" id="KW-0812">Transmembrane</keyword>
<dbReference type="Proteomes" id="UP001304461">
    <property type="component" value="Unassembled WGS sequence"/>
</dbReference>
<sequence>MAPARPLPVANDSDTPRSVIVGLLLVIGSLAGLALLVWVTVVMLDLKHLNTSGFTLP</sequence>
<feature type="transmembrane region" description="Helical" evidence="1">
    <location>
        <begin position="20"/>
        <end position="44"/>
    </location>
</feature>
<protein>
    <submittedName>
        <fullName evidence="2">Uncharacterized protein</fullName>
    </submittedName>
</protein>
<keyword evidence="1" id="KW-0472">Membrane</keyword>
<comment type="caution">
    <text evidence="2">The sequence shown here is derived from an EMBL/GenBank/DDBJ whole genome shotgun (WGS) entry which is preliminary data.</text>
</comment>
<evidence type="ECO:0000313" key="3">
    <source>
        <dbReference type="Proteomes" id="UP001304461"/>
    </source>
</evidence>
<dbReference type="RefSeq" id="WP_323305812.1">
    <property type="nucleotide sequence ID" value="NZ_JAYGHX010000006.1"/>
</dbReference>
<dbReference type="EMBL" id="JAYGHX010000006">
    <property type="protein sequence ID" value="MEA5391828.1"/>
    <property type="molecule type" value="Genomic_DNA"/>
</dbReference>
<accession>A0ABU5RVT2</accession>
<evidence type="ECO:0000313" key="2">
    <source>
        <dbReference type="EMBL" id="MEA5391828.1"/>
    </source>
</evidence>
<evidence type="ECO:0000256" key="1">
    <source>
        <dbReference type="SAM" id="Phobius"/>
    </source>
</evidence>
<gene>
    <name evidence="2" type="ORF">VB738_11230</name>
</gene>
<proteinExistence type="predicted"/>